<evidence type="ECO:0000313" key="2">
    <source>
        <dbReference type="Proteomes" id="UP000807785"/>
    </source>
</evidence>
<gene>
    <name evidence="1" type="ORF">IPH26_04675</name>
</gene>
<reference evidence="1" key="1">
    <citation type="submission" date="2020-10" db="EMBL/GenBank/DDBJ databases">
        <title>Connecting structure to function with the recovery of over 1000 high-quality activated sludge metagenome-assembled genomes encoding full-length rRNA genes using long-read sequencing.</title>
        <authorList>
            <person name="Singleton C.M."/>
            <person name="Petriglieri F."/>
            <person name="Kristensen J.M."/>
            <person name="Kirkegaard R.H."/>
            <person name="Michaelsen T.Y."/>
            <person name="Andersen M.H."/>
            <person name="Karst S.M."/>
            <person name="Dueholm M.S."/>
            <person name="Nielsen P.H."/>
            <person name="Albertsen M."/>
        </authorList>
    </citation>
    <scope>NUCLEOTIDE SEQUENCE</scope>
    <source>
        <strain evidence="1">Bjer_18-Q3-R1-45_BAT3C.347</strain>
    </source>
</reference>
<name>A0A9D7HT19_9PROT</name>
<organism evidence="1 2">
    <name type="scientific">Candidatus Methylophosphatis roskildensis</name>
    <dbReference type="NCBI Taxonomy" id="2899263"/>
    <lineage>
        <taxon>Bacteria</taxon>
        <taxon>Pseudomonadati</taxon>
        <taxon>Pseudomonadota</taxon>
        <taxon>Betaproteobacteria</taxon>
        <taxon>Nitrosomonadales</taxon>
        <taxon>Sterolibacteriaceae</taxon>
        <taxon>Candidatus Methylophosphatis</taxon>
    </lineage>
</organism>
<evidence type="ECO:0000313" key="1">
    <source>
        <dbReference type="EMBL" id="MBK6972265.1"/>
    </source>
</evidence>
<dbReference type="Proteomes" id="UP000807785">
    <property type="component" value="Unassembled WGS sequence"/>
</dbReference>
<comment type="caution">
    <text evidence="1">The sequence shown here is derived from an EMBL/GenBank/DDBJ whole genome shotgun (WGS) entry which is preliminary data.</text>
</comment>
<protein>
    <submittedName>
        <fullName evidence="1">Uncharacterized protein</fullName>
    </submittedName>
</protein>
<dbReference type="AlphaFoldDB" id="A0A9D7HT19"/>
<proteinExistence type="predicted"/>
<dbReference type="EMBL" id="JADJEV010000002">
    <property type="protein sequence ID" value="MBK6972265.1"/>
    <property type="molecule type" value="Genomic_DNA"/>
</dbReference>
<accession>A0A9D7HT19</accession>
<sequence>MAYLQSIGPEYRGSANNTLPLAQRDAVFHPLQWVHARWNGDTMTGRICCAIVGGAGDEFYEVELPEVIGKGGTHVRVMRAANELEPAPGAAAC</sequence>